<gene>
    <name evidence="1" type="ORF">NYM_LOCUS25655</name>
</gene>
<evidence type="ECO:0000313" key="1">
    <source>
        <dbReference type="EMBL" id="VVW66646.1"/>
    </source>
</evidence>
<protein>
    <submittedName>
        <fullName evidence="1">Uncharacterized protein</fullName>
    </submittedName>
</protein>
<sequence>MQQFLDHIRLLIRAH</sequence>
<organism evidence="1">
    <name type="scientific">Nymphaea colorata</name>
    <name type="common">pocket water lily</name>
    <dbReference type="NCBI Taxonomy" id="210225"/>
    <lineage>
        <taxon>Eukaryota</taxon>
        <taxon>Viridiplantae</taxon>
        <taxon>Streptophyta</taxon>
        <taxon>Embryophyta</taxon>
        <taxon>Tracheophyta</taxon>
        <taxon>Spermatophyta</taxon>
        <taxon>Magnoliopsida</taxon>
        <taxon>Nymphaeales</taxon>
        <taxon>Nymphaeaceae</taxon>
        <taxon>Nymphaea</taxon>
    </lineage>
</organism>
<accession>A0A5K1G0U0</accession>
<dbReference type="EMBL" id="LR721786">
    <property type="protein sequence ID" value="VVW66646.1"/>
    <property type="molecule type" value="Genomic_DNA"/>
</dbReference>
<proteinExistence type="predicted"/>
<name>A0A5K1G0U0_9MAGN</name>
<reference evidence="1" key="1">
    <citation type="submission" date="2019-09" db="EMBL/GenBank/DDBJ databases">
        <authorList>
            <person name="Zhang L."/>
        </authorList>
    </citation>
    <scope>NUCLEOTIDE SEQUENCE</scope>
</reference>